<comment type="similarity">
    <text evidence="2 9">Belongs to the ketopantoate reductase family.</text>
</comment>
<protein>
    <recommendedName>
        <fullName evidence="4 9">2-dehydropantoate 2-reductase</fullName>
        <ecNumber evidence="3 9">1.1.1.169</ecNumber>
    </recommendedName>
    <alternativeName>
        <fullName evidence="7 9">Ketopantoate reductase</fullName>
    </alternativeName>
</protein>
<dbReference type="PANTHER" id="PTHR43765">
    <property type="entry name" value="2-DEHYDROPANTOATE 2-REDUCTASE-RELATED"/>
    <property type="match status" value="1"/>
</dbReference>
<keyword evidence="5 9" id="KW-0521">NADP</keyword>
<evidence type="ECO:0000313" key="13">
    <source>
        <dbReference type="Proteomes" id="UP000095228"/>
    </source>
</evidence>
<sequence>MIGRESFVTAVKQRGLTLDTRMFNEVVSVDASTELAAARNADLVLFCVKTTNTEATARALVPFLAPGCTVLSLQNGVENADQISAITGRQTISAVVYLAAAVPAPGTVKHTGRGDLIIGPDGSRVAEIANLFRDAGVGCVVSSRIQDQLWEKLICNSALNAISALCQITYGEAGDDKAVWEVVGKVIAEALAVARAAGVSPTNMDDVDTANTTVRKLTRQIAAAYSSTAQDLRRKKRTEIDALNGFIARRGRELGVPTPVNQTLWALVRAAEPRTDTVT</sequence>
<evidence type="ECO:0000256" key="5">
    <source>
        <dbReference type="ARBA" id="ARBA00022857"/>
    </source>
</evidence>
<dbReference type="AlphaFoldDB" id="A0A1D8AU10"/>
<evidence type="ECO:0000256" key="7">
    <source>
        <dbReference type="ARBA" id="ARBA00032024"/>
    </source>
</evidence>
<name>A0A1D8AU10_9BACT</name>
<dbReference type="InterPro" id="IPR013332">
    <property type="entry name" value="KPR_N"/>
</dbReference>
<keyword evidence="9" id="KW-0566">Pantothenate biosynthesis</keyword>
<evidence type="ECO:0000256" key="6">
    <source>
        <dbReference type="ARBA" id="ARBA00023002"/>
    </source>
</evidence>
<evidence type="ECO:0000256" key="3">
    <source>
        <dbReference type="ARBA" id="ARBA00013014"/>
    </source>
</evidence>
<evidence type="ECO:0000259" key="11">
    <source>
        <dbReference type="Pfam" id="PF08546"/>
    </source>
</evidence>
<evidence type="ECO:0000256" key="9">
    <source>
        <dbReference type="RuleBase" id="RU362068"/>
    </source>
</evidence>
<evidence type="ECO:0000259" key="10">
    <source>
        <dbReference type="Pfam" id="PF02558"/>
    </source>
</evidence>
<dbReference type="InterPro" id="IPR050838">
    <property type="entry name" value="Ketopantoate_reductase"/>
</dbReference>
<feature type="domain" description="Ketopantoate reductase N-terminal" evidence="10">
    <location>
        <begin position="2"/>
        <end position="120"/>
    </location>
</feature>
<evidence type="ECO:0000256" key="1">
    <source>
        <dbReference type="ARBA" id="ARBA00004994"/>
    </source>
</evidence>
<dbReference type="Proteomes" id="UP000095228">
    <property type="component" value="Chromosome"/>
</dbReference>
<dbReference type="STRING" id="1838286.Verru16b_01435"/>
<dbReference type="SUPFAM" id="SSF48179">
    <property type="entry name" value="6-phosphogluconate dehydrogenase C-terminal domain-like"/>
    <property type="match status" value="1"/>
</dbReference>
<dbReference type="SUPFAM" id="SSF51735">
    <property type="entry name" value="NAD(P)-binding Rossmann-fold domains"/>
    <property type="match status" value="1"/>
</dbReference>
<dbReference type="PANTHER" id="PTHR43765:SF2">
    <property type="entry name" value="2-DEHYDROPANTOATE 2-REDUCTASE"/>
    <property type="match status" value="1"/>
</dbReference>
<dbReference type="EC" id="1.1.1.169" evidence="3 9"/>
<dbReference type="InterPro" id="IPR013328">
    <property type="entry name" value="6PGD_dom2"/>
</dbReference>
<evidence type="ECO:0000256" key="8">
    <source>
        <dbReference type="ARBA" id="ARBA00048793"/>
    </source>
</evidence>
<dbReference type="NCBIfam" id="TIGR00745">
    <property type="entry name" value="apbA_panE"/>
    <property type="match status" value="1"/>
</dbReference>
<comment type="function">
    <text evidence="9">Catalyzes the NADPH-dependent reduction of ketopantoate into pantoic acid.</text>
</comment>
<dbReference type="FunFam" id="1.10.1040.10:FF:000017">
    <property type="entry name" value="2-dehydropantoate 2-reductase"/>
    <property type="match status" value="1"/>
</dbReference>
<keyword evidence="6 9" id="KW-0560">Oxidoreductase</keyword>
<dbReference type="Pfam" id="PF08546">
    <property type="entry name" value="ApbA_C"/>
    <property type="match status" value="1"/>
</dbReference>
<dbReference type="GO" id="GO:0008677">
    <property type="term" value="F:2-dehydropantoate 2-reductase activity"/>
    <property type="evidence" value="ECO:0007669"/>
    <property type="project" value="UniProtKB-EC"/>
</dbReference>
<evidence type="ECO:0000256" key="2">
    <source>
        <dbReference type="ARBA" id="ARBA00007870"/>
    </source>
</evidence>
<dbReference type="InterPro" id="IPR036291">
    <property type="entry name" value="NAD(P)-bd_dom_sf"/>
</dbReference>
<dbReference type="KEGG" id="obg:Verru16b_01435"/>
<comment type="pathway">
    <text evidence="1 9">Cofactor biosynthesis; (R)-pantothenate biosynthesis; (R)-pantoate from 3-methyl-2-oxobutanoate: step 2/2.</text>
</comment>
<keyword evidence="13" id="KW-1185">Reference proteome</keyword>
<dbReference type="GO" id="GO:0050661">
    <property type="term" value="F:NADP binding"/>
    <property type="evidence" value="ECO:0007669"/>
    <property type="project" value="TreeGrafter"/>
</dbReference>
<dbReference type="Gene3D" id="3.40.50.720">
    <property type="entry name" value="NAD(P)-binding Rossmann-like Domain"/>
    <property type="match status" value="1"/>
</dbReference>
<dbReference type="InterPro" id="IPR013752">
    <property type="entry name" value="KPA_reductase"/>
</dbReference>
<dbReference type="Pfam" id="PF02558">
    <property type="entry name" value="ApbA"/>
    <property type="match status" value="1"/>
</dbReference>
<dbReference type="GO" id="GO:0015940">
    <property type="term" value="P:pantothenate biosynthetic process"/>
    <property type="evidence" value="ECO:0007669"/>
    <property type="project" value="UniProtKB-UniPathway"/>
</dbReference>
<dbReference type="InterPro" id="IPR003710">
    <property type="entry name" value="ApbA"/>
</dbReference>
<dbReference type="EMBL" id="CP016094">
    <property type="protein sequence ID" value="AOS44373.1"/>
    <property type="molecule type" value="Genomic_DNA"/>
</dbReference>
<comment type="catalytic activity">
    <reaction evidence="8 9">
        <text>(R)-pantoate + NADP(+) = 2-dehydropantoate + NADPH + H(+)</text>
        <dbReference type="Rhea" id="RHEA:16233"/>
        <dbReference type="ChEBI" id="CHEBI:11561"/>
        <dbReference type="ChEBI" id="CHEBI:15378"/>
        <dbReference type="ChEBI" id="CHEBI:15980"/>
        <dbReference type="ChEBI" id="CHEBI:57783"/>
        <dbReference type="ChEBI" id="CHEBI:58349"/>
        <dbReference type="EC" id="1.1.1.169"/>
    </reaction>
</comment>
<evidence type="ECO:0000256" key="4">
    <source>
        <dbReference type="ARBA" id="ARBA00019465"/>
    </source>
</evidence>
<gene>
    <name evidence="12" type="primary">panE_2</name>
    <name evidence="12" type="ORF">Verru16b_01435</name>
</gene>
<organism evidence="12 13">
    <name type="scientific">Lacunisphaera limnophila</name>
    <dbReference type="NCBI Taxonomy" id="1838286"/>
    <lineage>
        <taxon>Bacteria</taxon>
        <taxon>Pseudomonadati</taxon>
        <taxon>Verrucomicrobiota</taxon>
        <taxon>Opitutia</taxon>
        <taxon>Opitutales</taxon>
        <taxon>Opitutaceae</taxon>
        <taxon>Lacunisphaera</taxon>
    </lineage>
</organism>
<dbReference type="GO" id="GO:0005737">
    <property type="term" value="C:cytoplasm"/>
    <property type="evidence" value="ECO:0007669"/>
    <property type="project" value="TreeGrafter"/>
</dbReference>
<evidence type="ECO:0000313" key="12">
    <source>
        <dbReference type="EMBL" id="AOS44373.1"/>
    </source>
</evidence>
<dbReference type="Gene3D" id="1.10.1040.10">
    <property type="entry name" value="N-(1-d-carboxylethyl)-l-norvaline Dehydrogenase, domain 2"/>
    <property type="match status" value="1"/>
</dbReference>
<feature type="domain" description="Ketopantoate reductase C-terminal" evidence="11">
    <location>
        <begin position="145"/>
        <end position="271"/>
    </location>
</feature>
<reference evidence="12 13" key="1">
    <citation type="submission" date="2016-06" db="EMBL/GenBank/DDBJ databases">
        <title>Three novel species with peptidoglycan cell walls form the new genus Lacunisphaera gen. nov. in the family Opitutaceae of the verrucomicrobial subdivision 4.</title>
        <authorList>
            <person name="Rast P."/>
            <person name="Gloeckner I."/>
            <person name="Jogler M."/>
            <person name="Boedeker C."/>
            <person name="Jeske O."/>
            <person name="Wiegand S."/>
            <person name="Reinhardt R."/>
            <person name="Schumann P."/>
            <person name="Rohde M."/>
            <person name="Spring S."/>
            <person name="Gloeckner F.O."/>
            <person name="Jogler C."/>
        </authorList>
    </citation>
    <scope>NUCLEOTIDE SEQUENCE [LARGE SCALE GENOMIC DNA]</scope>
    <source>
        <strain evidence="12 13">IG16b</strain>
    </source>
</reference>
<dbReference type="UniPathway" id="UPA00028">
    <property type="reaction ID" value="UER00004"/>
</dbReference>
<dbReference type="PATRIC" id="fig|1838286.3.peg.1449"/>
<proteinExistence type="inferred from homology"/>
<accession>A0A1D8AU10</accession>
<dbReference type="InterPro" id="IPR008927">
    <property type="entry name" value="6-PGluconate_DH-like_C_sf"/>
</dbReference>